<keyword evidence="1" id="KW-1133">Transmembrane helix</keyword>
<dbReference type="RefSeq" id="WP_032059653.1">
    <property type="nucleotide sequence ID" value="NZ_JEXD01000026.1"/>
</dbReference>
<sequence length="96" mass="10550">MTENTSQAVEVVATTVGSKATYAGGTATLVGWAASVDWLAVTGVLIALAGFALNAYFQIKKNKREELESLMRMQREQEIHEFNMNQKRAGTNVQQE</sequence>
<comment type="caution">
    <text evidence="2">The sequence shown here is derived from an EMBL/GenBank/DDBJ whole genome shotgun (WGS) entry which is preliminary data.</text>
</comment>
<dbReference type="InterPro" id="IPR032124">
    <property type="entry name" value="Phage_F116_holin"/>
</dbReference>
<reference evidence="2 3" key="1">
    <citation type="submission" date="2014-02" db="EMBL/GenBank/DDBJ databases">
        <title>Comparative genomics and transcriptomics to identify genetic mechanisms underlying the emergence of carbapenem resistant Acinetobacter baumannii (CRAb).</title>
        <authorList>
            <person name="Harris A.D."/>
            <person name="Johnson K.J."/>
            <person name="George J."/>
            <person name="Shefchek K."/>
            <person name="Daugherty S.C."/>
            <person name="Parankush S."/>
            <person name="Sadzewicz L."/>
            <person name="Tallon L."/>
            <person name="Sengamalay N."/>
            <person name="Hazen T.H."/>
            <person name="Rasko D.A."/>
        </authorList>
    </citation>
    <scope>NUCLEOTIDE SEQUENCE [LARGE SCALE GENOMIC DNA]</scope>
    <source>
        <strain evidence="2 3">625974</strain>
    </source>
</reference>
<evidence type="ECO:0000313" key="2">
    <source>
        <dbReference type="EMBL" id="EXC06237.1"/>
    </source>
</evidence>
<dbReference type="EMBL" id="JEXD01000026">
    <property type="protein sequence ID" value="EXC06237.1"/>
    <property type="molecule type" value="Genomic_DNA"/>
</dbReference>
<keyword evidence="1" id="KW-0472">Membrane</keyword>
<protein>
    <submittedName>
        <fullName evidence="2">Holin domain protein</fullName>
    </submittedName>
</protein>
<feature type="transmembrane region" description="Helical" evidence="1">
    <location>
        <begin position="38"/>
        <end position="57"/>
    </location>
</feature>
<organism evidence="2 3">
    <name type="scientific">Acinetobacter baumannii 625974</name>
    <dbReference type="NCBI Taxonomy" id="1310607"/>
    <lineage>
        <taxon>Bacteria</taxon>
        <taxon>Pseudomonadati</taxon>
        <taxon>Pseudomonadota</taxon>
        <taxon>Gammaproteobacteria</taxon>
        <taxon>Moraxellales</taxon>
        <taxon>Moraxellaceae</taxon>
        <taxon>Acinetobacter</taxon>
        <taxon>Acinetobacter calcoaceticus/baumannii complex</taxon>
    </lineage>
</organism>
<name>A0A009PVH3_ACIBA</name>
<dbReference type="AlphaFoldDB" id="A0A009PVH3"/>
<proteinExistence type="predicted"/>
<evidence type="ECO:0000256" key="1">
    <source>
        <dbReference type="SAM" id="Phobius"/>
    </source>
</evidence>
<gene>
    <name evidence="2" type="ORF">J506_2746</name>
</gene>
<keyword evidence="1" id="KW-0812">Transmembrane</keyword>
<dbReference type="Proteomes" id="UP000021108">
    <property type="component" value="Unassembled WGS sequence"/>
</dbReference>
<dbReference type="PATRIC" id="fig|1310607.3.peg.2657"/>
<accession>A0A009PVH3</accession>
<dbReference type="Pfam" id="PF16082">
    <property type="entry name" value="Phage_holin_2_4"/>
    <property type="match status" value="1"/>
</dbReference>
<evidence type="ECO:0000313" key="3">
    <source>
        <dbReference type="Proteomes" id="UP000021108"/>
    </source>
</evidence>